<dbReference type="Pfam" id="PF13561">
    <property type="entry name" value="adh_short_C2"/>
    <property type="match status" value="1"/>
</dbReference>
<dbReference type="InterPro" id="IPR057326">
    <property type="entry name" value="KR_dom"/>
</dbReference>
<feature type="domain" description="Ketoreductase" evidence="4">
    <location>
        <begin position="7"/>
        <end position="190"/>
    </location>
</feature>
<dbReference type="SMART" id="SM00822">
    <property type="entry name" value="PKS_KR"/>
    <property type="match status" value="1"/>
</dbReference>
<dbReference type="PANTHER" id="PTHR24321:SF8">
    <property type="entry name" value="ESTRADIOL 17-BETA-DEHYDROGENASE 8-RELATED"/>
    <property type="match status" value="1"/>
</dbReference>
<dbReference type="InterPro" id="IPR036291">
    <property type="entry name" value="NAD(P)-bd_dom_sf"/>
</dbReference>
<dbReference type="PRINTS" id="PR00081">
    <property type="entry name" value="GDHRDH"/>
</dbReference>
<evidence type="ECO:0000256" key="1">
    <source>
        <dbReference type="ARBA" id="ARBA00006484"/>
    </source>
</evidence>
<dbReference type="InterPro" id="IPR002347">
    <property type="entry name" value="SDR_fam"/>
</dbReference>
<evidence type="ECO:0000259" key="4">
    <source>
        <dbReference type="SMART" id="SM00822"/>
    </source>
</evidence>
<evidence type="ECO:0000313" key="5">
    <source>
        <dbReference type="EMBL" id="MCQ4166671.1"/>
    </source>
</evidence>
<keyword evidence="6" id="KW-1185">Reference proteome</keyword>
<dbReference type="PRINTS" id="PR00080">
    <property type="entry name" value="SDRFAMILY"/>
</dbReference>
<gene>
    <name evidence="5" type="ORF">NM961_18310</name>
</gene>
<keyword evidence="2" id="KW-0560">Oxidoreductase</keyword>
<proteinExistence type="inferred from homology"/>
<evidence type="ECO:0000256" key="3">
    <source>
        <dbReference type="ARBA" id="ARBA00023027"/>
    </source>
</evidence>
<dbReference type="Gene3D" id="3.40.50.720">
    <property type="entry name" value="NAD(P)-binding Rossmann-like Domain"/>
    <property type="match status" value="1"/>
</dbReference>
<evidence type="ECO:0000256" key="2">
    <source>
        <dbReference type="ARBA" id="ARBA00023002"/>
    </source>
</evidence>
<dbReference type="RefSeq" id="WP_255915858.1">
    <property type="nucleotide sequence ID" value="NZ_JANFQO010000019.1"/>
</dbReference>
<comment type="caution">
    <text evidence="5">The sequence shown here is derived from an EMBL/GenBank/DDBJ whole genome shotgun (WGS) entry which is preliminary data.</text>
</comment>
<name>A0ABT1QWK5_9GAMM</name>
<dbReference type="CDD" id="cd05233">
    <property type="entry name" value="SDR_c"/>
    <property type="match status" value="1"/>
</dbReference>
<evidence type="ECO:0000313" key="6">
    <source>
        <dbReference type="Proteomes" id="UP001165498"/>
    </source>
</evidence>
<dbReference type="Proteomes" id="UP001165498">
    <property type="component" value="Unassembled WGS sequence"/>
</dbReference>
<dbReference type="EMBL" id="JANFQO010000019">
    <property type="protein sequence ID" value="MCQ4166671.1"/>
    <property type="molecule type" value="Genomic_DNA"/>
</dbReference>
<sequence>MSMLSGKVALVTGASSGIGRAVALLFAAQGAAVVLTARREAQLDAVASAIRNAGGRAHVSAGDISRAETHERLVAVALREFGGLDIAVNNAGTVGPLKPLAEITPEDWQQTLATNLTAAFLGARSQIPALLQRGGGALVFTSSFVGTSVGLPGMAAYGASKAGLMGLVKGITADYAARNIRANALLPGGVDTAMAGDQSTKDWAAGLHALKRIAQPEEIASAALFLAGPMASFVAGSALFVDGGNAAVK</sequence>
<protein>
    <submittedName>
        <fullName evidence="5">SDR family oxidoreductase</fullName>
    </submittedName>
</protein>
<dbReference type="NCBIfam" id="NF005681">
    <property type="entry name" value="PRK07478.1"/>
    <property type="match status" value="1"/>
</dbReference>
<reference evidence="5" key="1">
    <citation type="submission" date="2022-07" db="EMBL/GenBank/DDBJ databases">
        <title>Tahibacter sp., a new gammaproteobacterium isolated from the silt sample collected at pig farm.</title>
        <authorList>
            <person name="Chen H."/>
        </authorList>
    </citation>
    <scope>NUCLEOTIDE SEQUENCE</scope>
    <source>
        <strain evidence="5">P2K</strain>
    </source>
</reference>
<accession>A0ABT1QWK5</accession>
<dbReference type="SUPFAM" id="SSF51735">
    <property type="entry name" value="NAD(P)-binding Rossmann-fold domains"/>
    <property type="match status" value="1"/>
</dbReference>
<organism evidence="5 6">
    <name type="scientific">Tahibacter harae</name>
    <dbReference type="NCBI Taxonomy" id="2963937"/>
    <lineage>
        <taxon>Bacteria</taxon>
        <taxon>Pseudomonadati</taxon>
        <taxon>Pseudomonadota</taxon>
        <taxon>Gammaproteobacteria</taxon>
        <taxon>Lysobacterales</taxon>
        <taxon>Rhodanobacteraceae</taxon>
        <taxon>Tahibacter</taxon>
    </lineage>
</organism>
<comment type="similarity">
    <text evidence="1">Belongs to the short-chain dehydrogenases/reductases (SDR) family.</text>
</comment>
<keyword evidence="3" id="KW-0520">NAD</keyword>
<dbReference type="PANTHER" id="PTHR24321">
    <property type="entry name" value="DEHYDROGENASES, SHORT CHAIN"/>
    <property type="match status" value="1"/>
</dbReference>